<reference evidence="2 3" key="1">
    <citation type="journal article" date="2019" name="bioRxiv">
        <title>Bacteria contribute to plant secondary compound degradation in a generalist herbivore system.</title>
        <authorList>
            <person name="Francoeur C.B."/>
            <person name="Khadempour L."/>
            <person name="Moreira-Soto R.D."/>
            <person name="Gotting K."/>
            <person name="Book A.J."/>
            <person name="Pinto-Tomas A.A."/>
            <person name="Keefover-Ring K."/>
            <person name="Currie C.R."/>
        </authorList>
    </citation>
    <scope>NUCLEOTIDE SEQUENCE [LARGE SCALE GENOMIC DNA]</scope>
    <source>
        <strain evidence="2">Acro-835</strain>
    </source>
</reference>
<feature type="transmembrane region" description="Helical" evidence="1">
    <location>
        <begin position="109"/>
        <end position="127"/>
    </location>
</feature>
<organism evidence="2 3">
    <name type="scientific">Candidatus Pantoea multigeneris</name>
    <dbReference type="NCBI Taxonomy" id="2608357"/>
    <lineage>
        <taxon>Bacteria</taxon>
        <taxon>Pseudomonadati</taxon>
        <taxon>Pseudomonadota</taxon>
        <taxon>Gammaproteobacteria</taxon>
        <taxon>Enterobacterales</taxon>
        <taxon>Erwiniaceae</taxon>
        <taxon>Pantoea</taxon>
    </lineage>
</organism>
<sequence length="270" mass="30691">MLFELRVLSGLNMGAAFPLTKKRHIISNDVNADIYIKISGDEKSSFALDKQNEGWVLDDPVSGRKELIYNDKAFKIKGDHYVIKLTTDDWCDKSTSSGSRVVYFRSVRSVFIIFNIVLFAVFLIFTAQGGKNNDVENAYSGEVSLVDGVVSEQEEVVWLRKILRDYDLHKNVKVIQNTDGFIIEGELLLEQGDRKNKAVKLYQDKLKKKIHDKTNLSEVSTTPFDIKQIVSSNPAHLVTVDNDYIFVGDELDGWRLKSVNMTTVEFEKVN</sequence>
<dbReference type="Proteomes" id="UP001515683">
    <property type="component" value="Unassembled WGS sequence"/>
</dbReference>
<evidence type="ECO:0000256" key="1">
    <source>
        <dbReference type="SAM" id="Phobius"/>
    </source>
</evidence>
<dbReference type="RefSeq" id="WP_167016468.1">
    <property type="nucleotide sequence ID" value="NZ_VWXF01000007.1"/>
</dbReference>
<evidence type="ECO:0000313" key="2">
    <source>
        <dbReference type="EMBL" id="NIF23288.1"/>
    </source>
</evidence>
<keyword evidence="1" id="KW-0472">Membrane</keyword>
<gene>
    <name evidence="2" type="ORF">F3J40_17025</name>
</gene>
<protein>
    <submittedName>
        <fullName evidence="2">Uncharacterized protein</fullName>
    </submittedName>
</protein>
<keyword evidence="1" id="KW-0812">Transmembrane</keyword>
<name>A0ABX0RD68_9GAMM</name>
<keyword evidence="1" id="KW-1133">Transmembrane helix</keyword>
<accession>A0ABX0RD68</accession>
<evidence type="ECO:0000313" key="3">
    <source>
        <dbReference type="Proteomes" id="UP001515683"/>
    </source>
</evidence>
<dbReference type="EMBL" id="VWXF01000007">
    <property type="protein sequence ID" value="NIF23288.1"/>
    <property type="molecule type" value="Genomic_DNA"/>
</dbReference>
<keyword evidence="3" id="KW-1185">Reference proteome</keyword>
<comment type="caution">
    <text evidence="2">The sequence shown here is derived from an EMBL/GenBank/DDBJ whole genome shotgun (WGS) entry which is preliminary data.</text>
</comment>
<proteinExistence type="predicted"/>